<name>A0ABV9HEA2_9MICO</name>
<evidence type="ECO:0000313" key="2">
    <source>
        <dbReference type="EMBL" id="MFC4628299.1"/>
    </source>
</evidence>
<evidence type="ECO:0000313" key="3">
    <source>
        <dbReference type="Proteomes" id="UP001596011"/>
    </source>
</evidence>
<evidence type="ECO:0000259" key="1">
    <source>
        <dbReference type="Pfam" id="PF18480"/>
    </source>
</evidence>
<accession>A0ABV9HEA2</accession>
<feature type="domain" description="DUF5615" evidence="1">
    <location>
        <begin position="1"/>
        <end position="102"/>
    </location>
</feature>
<gene>
    <name evidence="2" type="ORF">ACFO6V_08635</name>
</gene>
<keyword evidence="3" id="KW-1185">Reference proteome</keyword>
<reference evidence="3" key="1">
    <citation type="journal article" date="2019" name="Int. J. Syst. Evol. Microbiol.">
        <title>The Global Catalogue of Microorganisms (GCM) 10K type strain sequencing project: providing services to taxonomists for standard genome sequencing and annotation.</title>
        <authorList>
            <consortium name="The Broad Institute Genomics Platform"/>
            <consortium name="The Broad Institute Genome Sequencing Center for Infectious Disease"/>
            <person name="Wu L."/>
            <person name="Ma J."/>
        </authorList>
    </citation>
    <scope>NUCLEOTIDE SEQUENCE [LARGE SCALE GENOMIC DNA]</scope>
    <source>
        <strain evidence="3">CCUG 42722</strain>
    </source>
</reference>
<dbReference type="EMBL" id="JBHSFI010000003">
    <property type="protein sequence ID" value="MFC4628299.1"/>
    <property type="molecule type" value="Genomic_DNA"/>
</dbReference>
<dbReference type="Proteomes" id="UP001596011">
    <property type="component" value="Unassembled WGS sequence"/>
</dbReference>
<proteinExistence type="predicted"/>
<protein>
    <submittedName>
        <fullName evidence="2">DUF5615 family PIN-like protein</fullName>
    </submittedName>
</protein>
<dbReference type="InterPro" id="IPR041049">
    <property type="entry name" value="DUF5615"/>
</dbReference>
<dbReference type="RefSeq" id="WP_377134256.1">
    <property type="nucleotide sequence ID" value="NZ_JBHSFI010000003.1"/>
</dbReference>
<comment type="caution">
    <text evidence="2">The sequence shown here is derived from an EMBL/GenBank/DDBJ whole genome shotgun (WGS) entry which is preliminary data.</text>
</comment>
<organism evidence="2 3">
    <name type="scientific">Promicromonospora alba</name>
    <dbReference type="NCBI Taxonomy" id="1616110"/>
    <lineage>
        <taxon>Bacteria</taxon>
        <taxon>Bacillati</taxon>
        <taxon>Actinomycetota</taxon>
        <taxon>Actinomycetes</taxon>
        <taxon>Micrococcales</taxon>
        <taxon>Promicromonosporaceae</taxon>
        <taxon>Promicromonospora</taxon>
    </lineage>
</organism>
<dbReference type="Pfam" id="PF18480">
    <property type="entry name" value="DUF5615"/>
    <property type="match status" value="1"/>
</dbReference>
<sequence length="126" mass="13931">MKFLVDAQLPARLARALAKAGHDAKHTTELPDGNHSSDTDVTAIADAEDRVVVSKDADFRISHQLHGRPRRLLIVALGNVTNNDLLAAFDMHLEVIVATFEEADRVEIQATRIVAWTRKPLETDTI</sequence>